<proteinExistence type="predicted"/>
<reference evidence="6" key="1">
    <citation type="journal article" date="2015" name="Nature">
        <title>Complex archaea that bridge the gap between prokaryotes and eukaryotes.</title>
        <authorList>
            <person name="Spang A."/>
            <person name="Saw J.H."/>
            <person name="Jorgensen S.L."/>
            <person name="Zaremba-Niedzwiedzka K."/>
            <person name="Martijn J."/>
            <person name="Lind A.E."/>
            <person name="van Eijk R."/>
            <person name="Schleper C."/>
            <person name="Guy L."/>
            <person name="Ettema T.J."/>
        </authorList>
    </citation>
    <scope>NUCLEOTIDE SEQUENCE</scope>
</reference>
<accession>A0A0F9PM85</accession>
<dbReference type="AlphaFoldDB" id="A0A0F9PM85"/>
<organism evidence="6">
    <name type="scientific">marine sediment metagenome</name>
    <dbReference type="NCBI Taxonomy" id="412755"/>
    <lineage>
        <taxon>unclassified sequences</taxon>
        <taxon>metagenomes</taxon>
        <taxon>ecological metagenomes</taxon>
    </lineage>
</organism>
<keyword evidence="2 5" id="KW-0812">Transmembrane</keyword>
<feature type="transmembrane region" description="Helical" evidence="5">
    <location>
        <begin position="193"/>
        <end position="216"/>
    </location>
</feature>
<dbReference type="InterPro" id="IPR002781">
    <property type="entry name" value="TM_pro_TauE-like"/>
</dbReference>
<protein>
    <recommendedName>
        <fullName evidence="7">Membrane transporter protein</fullName>
    </recommendedName>
</protein>
<feature type="transmembrane region" description="Helical" evidence="5">
    <location>
        <begin position="154"/>
        <end position="187"/>
    </location>
</feature>
<evidence type="ECO:0000256" key="1">
    <source>
        <dbReference type="ARBA" id="ARBA00004141"/>
    </source>
</evidence>
<evidence type="ECO:0000313" key="6">
    <source>
        <dbReference type="EMBL" id="KKN25712.1"/>
    </source>
</evidence>
<feature type="transmembrane region" description="Helical" evidence="5">
    <location>
        <begin position="65"/>
        <end position="83"/>
    </location>
</feature>
<comment type="subcellular location">
    <subcellularLocation>
        <location evidence="1">Membrane</location>
        <topology evidence="1">Multi-pass membrane protein</topology>
    </subcellularLocation>
</comment>
<dbReference type="PANTHER" id="PTHR43701">
    <property type="entry name" value="MEMBRANE TRANSPORTER PROTEIN MJ0441-RELATED"/>
    <property type="match status" value="1"/>
</dbReference>
<evidence type="ECO:0000256" key="5">
    <source>
        <dbReference type="SAM" id="Phobius"/>
    </source>
</evidence>
<feature type="transmembrane region" description="Helical" evidence="5">
    <location>
        <begin position="258"/>
        <end position="277"/>
    </location>
</feature>
<dbReference type="Pfam" id="PF01925">
    <property type="entry name" value="TauE"/>
    <property type="match status" value="1"/>
</dbReference>
<keyword evidence="3 5" id="KW-1133">Transmembrane helix</keyword>
<name>A0A0F9PM85_9ZZZZ</name>
<dbReference type="PANTHER" id="PTHR43701:SF2">
    <property type="entry name" value="MEMBRANE TRANSPORTER PROTEIN YJNA-RELATED"/>
    <property type="match status" value="1"/>
</dbReference>
<dbReference type="EMBL" id="LAZR01002780">
    <property type="protein sequence ID" value="KKN25712.1"/>
    <property type="molecule type" value="Genomic_DNA"/>
</dbReference>
<gene>
    <name evidence="6" type="ORF">LCGC14_0881910</name>
</gene>
<dbReference type="GO" id="GO:0016020">
    <property type="term" value="C:membrane"/>
    <property type="evidence" value="ECO:0007669"/>
    <property type="project" value="UniProtKB-SubCell"/>
</dbReference>
<evidence type="ECO:0008006" key="7">
    <source>
        <dbReference type="Google" id="ProtNLM"/>
    </source>
</evidence>
<comment type="caution">
    <text evidence="6">The sequence shown here is derived from an EMBL/GenBank/DDBJ whole genome shotgun (WGS) entry which is preliminary data.</text>
</comment>
<dbReference type="InterPro" id="IPR051598">
    <property type="entry name" value="TSUP/Inactive_protease-like"/>
</dbReference>
<evidence type="ECO:0000256" key="3">
    <source>
        <dbReference type="ARBA" id="ARBA00022989"/>
    </source>
</evidence>
<feature type="transmembrane region" description="Helical" evidence="5">
    <location>
        <begin position="89"/>
        <end position="107"/>
    </location>
</feature>
<evidence type="ECO:0000256" key="2">
    <source>
        <dbReference type="ARBA" id="ARBA00022692"/>
    </source>
</evidence>
<feature type="transmembrane region" description="Helical" evidence="5">
    <location>
        <begin position="40"/>
        <end position="58"/>
    </location>
</feature>
<keyword evidence="4 5" id="KW-0472">Membrane</keyword>
<evidence type="ECO:0000256" key="4">
    <source>
        <dbReference type="ARBA" id="ARBA00023136"/>
    </source>
</evidence>
<feature type="transmembrane region" description="Helical" evidence="5">
    <location>
        <begin position="228"/>
        <end position="246"/>
    </location>
</feature>
<sequence>MLIIIGILIGLVLGLTGSGGSVFAVPLLIVFAGLSPSEAVGLSLVTVAASAVFGCLRFRSKQPVLWKPGLVFAFTGVLLVPLGQWLNHLLPAYITVIAFSVVAVTVAQQMWRRAINHPELASITRGRDLSELSGEESVTCRMNPTGQFQLKPRCLIGMILGGALVGLMSGFLGVGGGFLIIPILLYLSQIETARAVSTSLVIISIISSVGFVSYFLHSNSSLNDTVYMLLPLVIGGIVGMFFGQRLTVRIADDHLQKGFAMTLVLMSVIMCVSYFYGN</sequence>